<evidence type="ECO:0000313" key="2">
    <source>
        <dbReference type="WBParaSite" id="Minc3s00202g07473"/>
    </source>
</evidence>
<organism evidence="1 2">
    <name type="scientific">Meloidogyne incognita</name>
    <name type="common">Southern root-knot nematode worm</name>
    <name type="synonym">Oxyuris incognita</name>
    <dbReference type="NCBI Taxonomy" id="6306"/>
    <lineage>
        <taxon>Eukaryota</taxon>
        <taxon>Metazoa</taxon>
        <taxon>Ecdysozoa</taxon>
        <taxon>Nematoda</taxon>
        <taxon>Chromadorea</taxon>
        <taxon>Rhabditida</taxon>
        <taxon>Tylenchina</taxon>
        <taxon>Tylenchomorpha</taxon>
        <taxon>Tylenchoidea</taxon>
        <taxon>Meloidogynidae</taxon>
        <taxon>Meloidogyninae</taxon>
        <taxon>Meloidogyne</taxon>
        <taxon>Meloidogyne incognita group</taxon>
    </lineage>
</organism>
<reference evidence="2" key="1">
    <citation type="submission" date="2022-11" db="UniProtKB">
        <authorList>
            <consortium name="WormBaseParasite"/>
        </authorList>
    </citation>
    <scope>IDENTIFICATION</scope>
</reference>
<sequence>MGIQRDVKEEKEALINQINSIANIVDQEAEGFKDLTWNSFPEQVKKLVLMKKMENQKCYISDLNGMKLAGISVIVGYVQEKSNNHLSEDQEINGQLKRI</sequence>
<name>A0A914L162_MELIC</name>
<dbReference type="WBParaSite" id="Minc3s00202g07473">
    <property type="protein sequence ID" value="Minc3s00202g07473"/>
    <property type="gene ID" value="Minc3s00202g07473"/>
</dbReference>
<dbReference type="AlphaFoldDB" id="A0A914L162"/>
<proteinExistence type="predicted"/>
<evidence type="ECO:0000313" key="1">
    <source>
        <dbReference type="Proteomes" id="UP000887563"/>
    </source>
</evidence>
<keyword evidence="1" id="KW-1185">Reference proteome</keyword>
<dbReference type="Proteomes" id="UP000887563">
    <property type="component" value="Unplaced"/>
</dbReference>
<protein>
    <submittedName>
        <fullName evidence="2">Uncharacterized protein</fullName>
    </submittedName>
</protein>
<accession>A0A914L162</accession>